<gene>
    <name evidence="17" type="ORF">SNE40_017119</name>
</gene>
<dbReference type="FunFam" id="2.60.260.20:FF:000005">
    <property type="entry name" value="Chaperone protein dnaJ 1, mitochondrial"/>
    <property type="match status" value="1"/>
</dbReference>
<dbReference type="InterPro" id="IPR001623">
    <property type="entry name" value="DnaJ_domain"/>
</dbReference>
<dbReference type="Gene3D" id="2.10.230.10">
    <property type="entry name" value="Heat shock protein DnaJ, cysteine-rich domain"/>
    <property type="match status" value="1"/>
</dbReference>
<dbReference type="GO" id="GO:0005102">
    <property type="term" value="F:signaling receptor binding"/>
    <property type="evidence" value="ECO:0007669"/>
    <property type="project" value="UniProtKB-ARBA"/>
</dbReference>
<evidence type="ECO:0000256" key="9">
    <source>
        <dbReference type="ARBA" id="ARBA00022990"/>
    </source>
</evidence>
<evidence type="ECO:0000256" key="12">
    <source>
        <dbReference type="ARBA" id="ARBA00023186"/>
    </source>
</evidence>
<dbReference type="InterPro" id="IPR002939">
    <property type="entry name" value="DnaJ_C"/>
</dbReference>
<feature type="region of interest" description="Disordered" evidence="14">
    <location>
        <begin position="472"/>
        <end position="491"/>
    </location>
</feature>
<dbReference type="InterPro" id="IPR036410">
    <property type="entry name" value="HSP_DnaJ_Cys-rich_dom_sf"/>
</dbReference>
<dbReference type="CDD" id="cd10719">
    <property type="entry name" value="DnaJ_zf"/>
    <property type="match status" value="1"/>
</dbReference>
<dbReference type="PROSITE" id="PS00636">
    <property type="entry name" value="DNAJ_1"/>
    <property type="match status" value="1"/>
</dbReference>
<proteinExistence type="inferred from homology"/>
<reference evidence="17 18" key="1">
    <citation type="submission" date="2024-01" db="EMBL/GenBank/DDBJ databases">
        <title>The genome of the rayed Mediterranean limpet Patella caerulea (Linnaeus, 1758).</title>
        <authorList>
            <person name="Anh-Thu Weber A."/>
            <person name="Halstead-Nussloch G."/>
        </authorList>
    </citation>
    <scope>NUCLEOTIDE SEQUENCE [LARGE SCALE GENOMIC DNA]</scope>
    <source>
        <strain evidence="17">AATW-2023a</strain>
        <tissue evidence="17">Whole specimen</tissue>
    </source>
</reference>
<dbReference type="SUPFAM" id="SSF57938">
    <property type="entry name" value="DnaJ/Hsp40 cysteine-rich domain"/>
    <property type="match status" value="1"/>
</dbReference>
<dbReference type="InterPro" id="IPR008971">
    <property type="entry name" value="HSP40/DnaJ_pept-bd"/>
</dbReference>
<evidence type="ECO:0000259" key="15">
    <source>
        <dbReference type="PROSITE" id="PS50076"/>
    </source>
</evidence>
<feature type="domain" description="J" evidence="15">
    <location>
        <begin position="81"/>
        <end position="146"/>
    </location>
</feature>
<dbReference type="InterPro" id="IPR018253">
    <property type="entry name" value="DnaJ_domain_CS"/>
</dbReference>
<feature type="domain" description="CR-type" evidence="16">
    <location>
        <begin position="228"/>
        <end position="306"/>
    </location>
</feature>
<sequence length="491" mass="53642">MAAFRGACGQISLKNVCSSSLPLVCRHMKPETAQFQSVRFGSSLNFVVASHTKRVLTCHHFHHRSSPCSFIHTSGSRDKKDYYEVLGVSKNADQATIKKAYYKLAKKYHPDMNKHDKSAAGKFQEVSEAYEVLSDSGKRKEYDSFGMGATGGGRGFPGGGFGSAQGFEGFQSNIDPEELFRRIFKDAGFNMSGGGFGGGGQDFAESKYGFAAASEAMMDLTFQEAARGVNKEMHINVKDNCPKCQGKKAEPGTEISKCPHCNGTGMETISTGPFMMRSTCRHCYGSRVIIKNPCSECGGKGKMILRKKVVVPVPAGVEDGQTVRMPVGSQEVFITFRVAKSRIFRREGADVHSDVHITLTQAVLGGSIRTPGIYDDIILNVPAGTQSHDRIRLQGKGITRVNSYGTGDHYLHIKIKIPTKLSPQQKALILSYAETEKNIEGTVNGITQTKTGLRAIEDDEGYVSQIREAAKEIYDNDNNNPKQMADKDNVS</sequence>
<dbReference type="HAMAP" id="MF_01152">
    <property type="entry name" value="DnaJ"/>
    <property type="match status" value="1"/>
</dbReference>
<dbReference type="InterPro" id="IPR036869">
    <property type="entry name" value="J_dom_sf"/>
</dbReference>
<dbReference type="PROSITE" id="PS50076">
    <property type="entry name" value="DNAJ_2"/>
    <property type="match status" value="1"/>
</dbReference>
<evidence type="ECO:0000256" key="7">
    <source>
        <dbReference type="ARBA" id="ARBA00022833"/>
    </source>
</evidence>
<dbReference type="PRINTS" id="PR00625">
    <property type="entry name" value="JDOMAIN"/>
</dbReference>
<dbReference type="GO" id="GO:0006457">
    <property type="term" value="P:protein folding"/>
    <property type="evidence" value="ECO:0007669"/>
    <property type="project" value="InterPro"/>
</dbReference>
<protein>
    <submittedName>
        <fullName evidence="17">Uncharacterized protein</fullName>
    </submittedName>
</protein>
<name>A0AAN8PF55_PATCE</name>
<dbReference type="GO" id="GO:0051082">
    <property type="term" value="F:unfolded protein binding"/>
    <property type="evidence" value="ECO:0007669"/>
    <property type="project" value="InterPro"/>
</dbReference>
<evidence type="ECO:0000313" key="18">
    <source>
        <dbReference type="Proteomes" id="UP001347796"/>
    </source>
</evidence>
<keyword evidence="6 13" id="KW-0863">Zinc-finger</keyword>
<evidence type="ECO:0000256" key="11">
    <source>
        <dbReference type="ARBA" id="ARBA00023136"/>
    </source>
</evidence>
<keyword evidence="7 13" id="KW-0862">Zinc</keyword>
<dbReference type="InterPro" id="IPR051938">
    <property type="entry name" value="Apopto_cytoskel_mod"/>
</dbReference>
<dbReference type="CDD" id="cd10747">
    <property type="entry name" value="DnaJ_C"/>
    <property type="match status" value="1"/>
</dbReference>
<dbReference type="GO" id="GO:0005739">
    <property type="term" value="C:mitochondrion"/>
    <property type="evidence" value="ECO:0007669"/>
    <property type="project" value="UniProtKB-SubCell"/>
</dbReference>
<keyword evidence="12" id="KW-0143">Chaperone</keyword>
<keyword evidence="9" id="KW-0007">Acetylation</keyword>
<keyword evidence="8" id="KW-0809">Transit peptide</keyword>
<dbReference type="GO" id="GO:0007005">
    <property type="term" value="P:mitochondrion organization"/>
    <property type="evidence" value="ECO:0007669"/>
    <property type="project" value="TreeGrafter"/>
</dbReference>
<dbReference type="InterPro" id="IPR012724">
    <property type="entry name" value="DnaJ"/>
</dbReference>
<dbReference type="GO" id="GO:0005829">
    <property type="term" value="C:cytosol"/>
    <property type="evidence" value="ECO:0007669"/>
    <property type="project" value="UniProtKB-ARBA"/>
</dbReference>
<dbReference type="EMBL" id="JAZGQO010000011">
    <property type="protein sequence ID" value="KAK6173713.1"/>
    <property type="molecule type" value="Genomic_DNA"/>
</dbReference>
<dbReference type="AlphaFoldDB" id="A0AAN8PF55"/>
<evidence type="ECO:0000256" key="6">
    <source>
        <dbReference type="ARBA" id="ARBA00022771"/>
    </source>
</evidence>
<keyword evidence="3" id="KW-0488">Methylation</keyword>
<dbReference type="Gene3D" id="2.60.260.20">
    <property type="entry name" value="Urease metallochaperone UreE, N-terminal domain"/>
    <property type="match status" value="2"/>
</dbReference>
<dbReference type="SUPFAM" id="SSF49493">
    <property type="entry name" value="HSP40/DnaJ peptide-binding domain"/>
    <property type="match status" value="1"/>
</dbReference>
<dbReference type="Pfam" id="PF00684">
    <property type="entry name" value="DnaJ_CXXCXGXG"/>
    <property type="match status" value="1"/>
</dbReference>
<keyword evidence="11" id="KW-0472">Membrane</keyword>
<dbReference type="GO" id="GO:0005524">
    <property type="term" value="F:ATP binding"/>
    <property type="evidence" value="ECO:0007669"/>
    <property type="project" value="InterPro"/>
</dbReference>
<evidence type="ECO:0000256" key="4">
    <source>
        <dbReference type="ARBA" id="ARBA00022723"/>
    </source>
</evidence>
<dbReference type="GO" id="GO:0031072">
    <property type="term" value="F:heat shock protein binding"/>
    <property type="evidence" value="ECO:0007669"/>
    <property type="project" value="InterPro"/>
</dbReference>
<dbReference type="PANTHER" id="PTHR44145:SF3">
    <property type="entry name" value="DNAJ HOMOLOG SUBFAMILY A MEMBER 3, MITOCHONDRIAL"/>
    <property type="match status" value="1"/>
</dbReference>
<evidence type="ECO:0000313" key="17">
    <source>
        <dbReference type="EMBL" id="KAK6173713.1"/>
    </source>
</evidence>
<evidence type="ECO:0000256" key="8">
    <source>
        <dbReference type="ARBA" id="ARBA00022946"/>
    </source>
</evidence>
<keyword evidence="18" id="KW-1185">Reference proteome</keyword>
<evidence type="ECO:0000259" key="16">
    <source>
        <dbReference type="PROSITE" id="PS51188"/>
    </source>
</evidence>
<evidence type="ECO:0000256" key="10">
    <source>
        <dbReference type="ARBA" id="ARBA00023128"/>
    </source>
</evidence>
<evidence type="ECO:0000256" key="14">
    <source>
        <dbReference type="SAM" id="MobiDB-lite"/>
    </source>
</evidence>
<dbReference type="PROSITE" id="PS51188">
    <property type="entry name" value="ZF_CR"/>
    <property type="match status" value="1"/>
</dbReference>
<dbReference type="PANTHER" id="PTHR44145">
    <property type="entry name" value="DNAJ HOMOLOG SUBFAMILY A MEMBER 3, MITOCHONDRIAL"/>
    <property type="match status" value="1"/>
</dbReference>
<keyword evidence="4 13" id="KW-0479">Metal-binding</keyword>
<dbReference type="FunFam" id="2.10.230.10:FF:000003">
    <property type="entry name" value="dnaJ homolog subfamily A member 3, mitochondrial"/>
    <property type="match status" value="1"/>
</dbReference>
<dbReference type="GO" id="GO:0016020">
    <property type="term" value="C:membrane"/>
    <property type="evidence" value="ECO:0007669"/>
    <property type="project" value="UniProtKB-SubCell"/>
</dbReference>
<dbReference type="GO" id="GO:0008270">
    <property type="term" value="F:zinc ion binding"/>
    <property type="evidence" value="ECO:0007669"/>
    <property type="project" value="UniProtKB-KW"/>
</dbReference>
<evidence type="ECO:0000256" key="2">
    <source>
        <dbReference type="ARBA" id="ARBA00004370"/>
    </source>
</evidence>
<accession>A0AAN8PF55</accession>
<evidence type="ECO:0000256" key="1">
    <source>
        <dbReference type="ARBA" id="ARBA00004173"/>
    </source>
</evidence>
<evidence type="ECO:0000256" key="5">
    <source>
        <dbReference type="ARBA" id="ARBA00022737"/>
    </source>
</evidence>
<organism evidence="17 18">
    <name type="scientific">Patella caerulea</name>
    <name type="common">Rayed Mediterranean limpet</name>
    <dbReference type="NCBI Taxonomy" id="87958"/>
    <lineage>
        <taxon>Eukaryota</taxon>
        <taxon>Metazoa</taxon>
        <taxon>Spiralia</taxon>
        <taxon>Lophotrochozoa</taxon>
        <taxon>Mollusca</taxon>
        <taxon>Gastropoda</taxon>
        <taxon>Patellogastropoda</taxon>
        <taxon>Patelloidea</taxon>
        <taxon>Patellidae</taxon>
        <taxon>Patella</taxon>
    </lineage>
</organism>
<dbReference type="Gene3D" id="1.10.287.110">
    <property type="entry name" value="DnaJ domain"/>
    <property type="match status" value="1"/>
</dbReference>
<keyword evidence="5" id="KW-0677">Repeat</keyword>
<evidence type="ECO:0000256" key="3">
    <source>
        <dbReference type="ARBA" id="ARBA00022481"/>
    </source>
</evidence>
<keyword evidence="10" id="KW-0496">Mitochondrion</keyword>
<dbReference type="InterPro" id="IPR001305">
    <property type="entry name" value="HSP_DnaJ_Cys-rich_dom"/>
</dbReference>
<comment type="subcellular location">
    <subcellularLocation>
        <location evidence="2">Membrane</location>
    </subcellularLocation>
    <subcellularLocation>
        <location evidence="1">Mitochondrion</location>
    </subcellularLocation>
</comment>
<feature type="zinc finger region" description="CR-type" evidence="13">
    <location>
        <begin position="228"/>
        <end position="306"/>
    </location>
</feature>
<dbReference type="Proteomes" id="UP001347796">
    <property type="component" value="Unassembled WGS sequence"/>
</dbReference>
<comment type="caution">
    <text evidence="17">The sequence shown here is derived from an EMBL/GenBank/DDBJ whole genome shotgun (WGS) entry which is preliminary data.</text>
</comment>
<dbReference type="GO" id="GO:0043066">
    <property type="term" value="P:negative regulation of apoptotic process"/>
    <property type="evidence" value="ECO:0007669"/>
    <property type="project" value="TreeGrafter"/>
</dbReference>
<dbReference type="CDD" id="cd06257">
    <property type="entry name" value="DnaJ"/>
    <property type="match status" value="1"/>
</dbReference>
<dbReference type="SUPFAM" id="SSF46565">
    <property type="entry name" value="Chaperone J-domain"/>
    <property type="match status" value="1"/>
</dbReference>
<dbReference type="Pfam" id="PF00226">
    <property type="entry name" value="DnaJ"/>
    <property type="match status" value="1"/>
</dbReference>
<dbReference type="Pfam" id="PF01556">
    <property type="entry name" value="DnaJ_C"/>
    <property type="match status" value="1"/>
</dbReference>
<dbReference type="SMART" id="SM00271">
    <property type="entry name" value="DnaJ"/>
    <property type="match status" value="1"/>
</dbReference>
<dbReference type="GO" id="GO:0009408">
    <property type="term" value="P:response to heat"/>
    <property type="evidence" value="ECO:0007669"/>
    <property type="project" value="InterPro"/>
</dbReference>
<evidence type="ECO:0000256" key="13">
    <source>
        <dbReference type="PROSITE-ProRule" id="PRU00546"/>
    </source>
</evidence>